<feature type="transmembrane region" description="Helical" evidence="13">
    <location>
        <begin position="43"/>
        <end position="63"/>
    </location>
</feature>
<reference evidence="15 16" key="1">
    <citation type="journal article" date="2013" name="J. Microbiol. Biotechnol.">
        <title>Novosphingobium ginsenosidimutans sp. nov., with the ability to convert ginsenoside.</title>
        <authorList>
            <person name="Kim J.K."/>
            <person name="He D."/>
            <person name="Liu Q.M."/>
            <person name="Park H.Y."/>
            <person name="Jung M.S."/>
            <person name="Yoon M.H."/>
            <person name="Kim S.C."/>
            <person name="Im W.T."/>
        </authorList>
    </citation>
    <scope>NUCLEOTIDE SEQUENCE [LARGE SCALE GENOMIC DNA]</scope>
    <source>
        <strain evidence="15 16">FW-6</strain>
    </source>
</reference>
<dbReference type="GO" id="GO:0020037">
    <property type="term" value="F:heme binding"/>
    <property type="evidence" value="ECO:0007669"/>
    <property type="project" value="TreeGrafter"/>
</dbReference>
<evidence type="ECO:0000256" key="6">
    <source>
        <dbReference type="ARBA" id="ARBA00022692"/>
    </source>
</evidence>
<keyword evidence="5" id="KW-0349">Heme</keyword>
<evidence type="ECO:0000313" key="16">
    <source>
        <dbReference type="Proteomes" id="UP000321172"/>
    </source>
</evidence>
<evidence type="ECO:0000256" key="3">
    <source>
        <dbReference type="ARBA" id="ARBA00022448"/>
    </source>
</evidence>
<feature type="transmembrane region" description="Helical" evidence="13">
    <location>
        <begin position="83"/>
        <end position="100"/>
    </location>
</feature>
<sequence>MLSCLSSRRAPGQAKAACSRAWLAPTCCSMSTSDSAARYSRGAIILHWLIALLIVGNFIGAWTSEDLPRDQKMIIMGYHKANGVLILLLTLVRIGWRFVYRPPALLATLKTWEATLARATHALFYLLMLAVPLAGLGLHSAFGKGKPVSMFGLFDFPALPVGSDKPTIGLYHELHEVTATAMLLLIGLHVAAALKHQFLDRDGTMARMLPFLR</sequence>
<dbReference type="GO" id="GO:0009055">
    <property type="term" value="F:electron transfer activity"/>
    <property type="evidence" value="ECO:0007669"/>
    <property type="project" value="InterPro"/>
</dbReference>
<evidence type="ECO:0000313" key="15">
    <source>
        <dbReference type="EMBL" id="QEA16831.1"/>
    </source>
</evidence>
<keyword evidence="7" id="KW-0479">Metal-binding</keyword>
<protein>
    <submittedName>
        <fullName evidence="15">Cytochrome b</fullName>
    </submittedName>
</protein>
<dbReference type="Pfam" id="PF01292">
    <property type="entry name" value="Ni_hydr_CYTB"/>
    <property type="match status" value="1"/>
</dbReference>
<comment type="similarity">
    <text evidence="12">Belongs to the cytochrome b561 family.</text>
</comment>
<dbReference type="PANTHER" id="PTHR30529">
    <property type="entry name" value="CYTOCHROME B561"/>
    <property type="match status" value="1"/>
</dbReference>
<keyword evidence="3" id="KW-0813">Transport</keyword>
<feature type="transmembrane region" description="Helical" evidence="13">
    <location>
        <begin position="177"/>
        <end position="194"/>
    </location>
</feature>
<evidence type="ECO:0000256" key="8">
    <source>
        <dbReference type="ARBA" id="ARBA00022982"/>
    </source>
</evidence>
<evidence type="ECO:0000256" key="7">
    <source>
        <dbReference type="ARBA" id="ARBA00022723"/>
    </source>
</evidence>
<dbReference type="PANTHER" id="PTHR30529:SF1">
    <property type="entry name" value="CYTOCHROME B561 HOMOLOG 2"/>
    <property type="match status" value="1"/>
</dbReference>
<organism evidence="15 16">
    <name type="scientific">Novosphingobium ginsenosidimutans</name>
    <dbReference type="NCBI Taxonomy" id="1176536"/>
    <lineage>
        <taxon>Bacteria</taxon>
        <taxon>Pseudomonadati</taxon>
        <taxon>Pseudomonadota</taxon>
        <taxon>Alphaproteobacteria</taxon>
        <taxon>Sphingomonadales</taxon>
        <taxon>Sphingomonadaceae</taxon>
        <taxon>Novosphingobium</taxon>
    </lineage>
</organism>
<evidence type="ECO:0000256" key="10">
    <source>
        <dbReference type="ARBA" id="ARBA00023004"/>
    </source>
</evidence>
<evidence type="ECO:0000256" key="5">
    <source>
        <dbReference type="ARBA" id="ARBA00022617"/>
    </source>
</evidence>
<dbReference type="AlphaFoldDB" id="A0A5B8S5M1"/>
<gene>
    <name evidence="15" type="ORF">FRF71_12195</name>
</gene>
<keyword evidence="9 13" id="KW-1133">Transmembrane helix</keyword>
<keyword evidence="10" id="KW-0408">Iron</keyword>
<evidence type="ECO:0000256" key="12">
    <source>
        <dbReference type="ARBA" id="ARBA00037975"/>
    </source>
</evidence>
<comment type="subcellular location">
    <subcellularLocation>
        <location evidence="2">Cell membrane</location>
        <topology evidence="2">Multi-pass membrane protein</topology>
    </subcellularLocation>
</comment>
<dbReference type="OrthoDB" id="1247465at2"/>
<keyword evidence="8" id="KW-0249">Electron transport</keyword>
<feature type="transmembrane region" description="Helical" evidence="13">
    <location>
        <begin position="121"/>
        <end position="142"/>
    </location>
</feature>
<keyword evidence="11 13" id="KW-0472">Membrane</keyword>
<keyword evidence="6 13" id="KW-0812">Transmembrane</keyword>
<evidence type="ECO:0000256" key="2">
    <source>
        <dbReference type="ARBA" id="ARBA00004651"/>
    </source>
</evidence>
<evidence type="ECO:0000256" key="11">
    <source>
        <dbReference type="ARBA" id="ARBA00023136"/>
    </source>
</evidence>
<dbReference type="GO" id="GO:0046872">
    <property type="term" value="F:metal ion binding"/>
    <property type="evidence" value="ECO:0007669"/>
    <property type="project" value="UniProtKB-KW"/>
</dbReference>
<name>A0A5B8S5M1_9SPHN</name>
<dbReference type="Proteomes" id="UP000321172">
    <property type="component" value="Chromosome"/>
</dbReference>
<evidence type="ECO:0000256" key="9">
    <source>
        <dbReference type="ARBA" id="ARBA00022989"/>
    </source>
</evidence>
<dbReference type="GO" id="GO:0022904">
    <property type="term" value="P:respiratory electron transport chain"/>
    <property type="evidence" value="ECO:0007669"/>
    <property type="project" value="InterPro"/>
</dbReference>
<dbReference type="InterPro" id="IPR016174">
    <property type="entry name" value="Di-haem_cyt_TM"/>
</dbReference>
<evidence type="ECO:0000256" key="4">
    <source>
        <dbReference type="ARBA" id="ARBA00022475"/>
    </source>
</evidence>
<dbReference type="InterPro" id="IPR011577">
    <property type="entry name" value="Cyt_b561_bac/Ni-Hgenase"/>
</dbReference>
<evidence type="ECO:0000256" key="13">
    <source>
        <dbReference type="SAM" id="Phobius"/>
    </source>
</evidence>
<evidence type="ECO:0000256" key="1">
    <source>
        <dbReference type="ARBA" id="ARBA00001970"/>
    </source>
</evidence>
<comment type="cofactor">
    <cofactor evidence="1">
        <name>heme b</name>
        <dbReference type="ChEBI" id="CHEBI:60344"/>
    </cofactor>
</comment>
<dbReference type="GO" id="GO:0005886">
    <property type="term" value="C:plasma membrane"/>
    <property type="evidence" value="ECO:0007669"/>
    <property type="project" value="UniProtKB-SubCell"/>
</dbReference>
<dbReference type="EMBL" id="CP042345">
    <property type="protein sequence ID" value="QEA16831.1"/>
    <property type="molecule type" value="Genomic_DNA"/>
</dbReference>
<accession>A0A5B8S5M1</accession>
<proteinExistence type="inferred from homology"/>
<feature type="domain" description="Cytochrome b561 bacterial/Ni-hydrogenase" evidence="14">
    <location>
        <begin position="38"/>
        <end position="210"/>
    </location>
</feature>
<keyword evidence="4" id="KW-1003">Cell membrane</keyword>
<dbReference type="KEGG" id="ngf:FRF71_12195"/>
<dbReference type="SUPFAM" id="SSF81342">
    <property type="entry name" value="Transmembrane di-heme cytochromes"/>
    <property type="match status" value="1"/>
</dbReference>
<evidence type="ECO:0000259" key="14">
    <source>
        <dbReference type="Pfam" id="PF01292"/>
    </source>
</evidence>
<dbReference type="InterPro" id="IPR052168">
    <property type="entry name" value="Cytochrome_b561_oxidase"/>
</dbReference>
<keyword evidence="16" id="KW-1185">Reference proteome</keyword>